<evidence type="ECO:0000313" key="1">
    <source>
        <dbReference type="EMBL" id="CAP86391.1"/>
    </source>
</evidence>
<dbReference type="OrthoDB" id="2363873at2759"/>
<dbReference type="AlphaFoldDB" id="B6HFV5"/>
<evidence type="ECO:0000313" key="2">
    <source>
        <dbReference type="Proteomes" id="UP000000724"/>
    </source>
</evidence>
<dbReference type="EMBL" id="AM920435">
    <property type="protein sequence ID" value="CAP86391.1"/>
    <property type="molecule type" value="Genomic_DNA"/>
</dbReference>
<sequence length="108" mass="12738">MVGNLDGFMGFEIVHRTLVEEVISQYPETELFEHLPSSAYLSYRWLIYQLLSIVSSSPRFFFIYLSPFVASTGYEALFFPFAYEDLTKTSCKNHPVELLLRLRRERDR</sequence>
<organism evidence="1 2">
    <name type="scientific">Penicillium rubens (strain ATCC 28089 / DSM 1075 / NRRL 1951 / Wisconsin 54-1255)</name>
    <name type="common">Penicillium chrysogenum</name>
    <dbReference type="NCBI Taxonomy" id="500485"/>
    <lineage>
        <taxon>Eukaryota</taxon>
        <taxon>Fungi</taxon>
        <taxon>Dikarya</taxon>
        <taxon>Ascomycota</taxon>
        <taxon>Pezizomycotina</taxon>
        <taxon>Eurotiomycetes</taxon>
        <taxon>Eurotiomycetidae</taxon>
        <taxon>Eurotiales</taxon>
        <taxon>Aspergillaceae</taxon>
        <taxon>Penicillium</taxon>
        <taxon>Penicillium chrysogenum species complex</taxon>
    </lineage>
</organism>
<reference evidence="1 2" key="1">
    <citation type="journal article" date="2008" name="Nat. Biotechnol.">
        <title>Genome sequencing and analysis of the filamentous fungus Penicillium chrysogenum.</title>
        <authorList>
            <person name="van den Berg M.A."/>
            <person name="Albang R."/>
            <person name="Albermann K."/>
            <person name="Badger J.H."/>
            <person name="Daran J.-M."/>
            <person name="Driessen A.J.M."/>
            <person name="Garcia-Estrada C."/>
            <person name="Fedorova N.D."/>
            <person name="Harris D.M."/>
            <person name="Heijne W.H.M."/>
            <person name="Joardar V.S."/>
            <person name="Kiel J.A.K.W."/>
            <person name="Kovalchuk A."/>
            <person name="Martin J.F."/>
            <person name="Nierman W.C."/>
            <person name="Nijland J.G."/>
            <person name="Pronk J.T."/>
            <person name="Roubos J.A."/>
            <person name="van der Klei I.J."/>
            <person name="van Peij N.N.M.E."/>
            <person name="Veenhuis M."/>
            <person name="von Doehren H."/>
            <person name="Wagner C."/>
            <person name="Wortman J.R."/>
            <person name="Bovenberg R.A.L."/>
        </authorList>
    </citation>
    <scope>NUCLEOTIDE SEQUENCE [LARGE SCALE GENOMIC DNA]</scope>
    <source>
        <strain evidence="2">ATCC 28089 / DSM 1075 / NRRL 1951 / Wisconsin 54-1255</strain>
    </source>
</reference>
<dbReference type="HOGENOM" id="CLU_2197808_0_0_1"/>
<gene>
    <name evidence="1" type="ORF">Pc20g10620</name>
    <name evidence="1" type="ORF">PCH_Pc20g10620</name>
</gene>
<keyword evidence="2" id="KW-1185">Reference proteome</keyword>
<dbReference type="VEuPathDB" id="FungiDB:PCH_Pc20g10620"/>
<accession>B6HFV5</accession>
<dbReference type="Proteomes" id="UP000000724">
    <property type="component" value="Contig Pc00c20"/>
</dbReference>
<name>B6HFV5_PENRW</name>
<protein>
    <submittedName>
        <fullName evidence="1">Uncharacterized protein</fullName>
    </submittedName>
</protein>
<proteinExistence type="predicted"/>